<protein>
    <submittedName>
        <fullName evidence="1">26765_t:CDS:1</fullName>
    </submittedName>
</protein>
<keyword evidence="2" id="KW-1185">Reference proteome</keyword>
<gene>
    <name evidence="1" type="ORF">RPERSI_LOCUS15292</name>
</gene>
<accession>A0ACA9QT12</accession>
<sequence length="54" mass="5977">PEKILLEIKISNLDIEVSSLRKTASNYSDTNYSALQTHISSSSGFSSITTRQMI</sequence>
<comment type="caution">
    <text evidence="1">The sequence shown here is derived from an EMBL/GenBank/DDBJ whole genome shotgun (WGS) entry which is preliminary data.</text>
</comment>
<organism evidence="1 2">
    <name type="scientific">Racocetra persica</name>
    <dbReference type="NCBI Taxonomy" id="160502"/>
    <lineage>
        <taxon>Eukaryota</taxon>
        <taxon>Fungi</taxon>
        <taxon>Fungi incertae sedis</taxon>
        <taxon>Mucoromycota</taxon>
        <taxon>Glomeromycotina</taxon>
        <taxon>Glomeromycetes</taxon>
        <taxon>Diversisporales</taxon>
        <taxon>Gigasporaceae</taxon>
        <taxon>Racocetra</taxon>
    </lineage>
</organism>
<reference evidence="1" key="1">
    <citation type="submission" date="2021-06" db="EMBL/GenBank/DDBJ databases">
        <authorList>
            <person name="Kallberg Y."/>
            <person name="Tangrot J."/>
            <person name="Rosling A."/>
        </authorList>
    </citation>
    <scope>NUCLEOTIDE SEQUENCE</scope>
    <source>
        <strain evidence="1">MA461A</strain>
    </source>
</reference>
<dbReference type="Proteomes" id="UP000789920">
    <property type="component" value="Unassembled WGS sequence"/>
</dbReference>
<proteinExistence type="predicted"/>
<name>A0ACA9QT12_9GLOM</name>
<evidence type="ECO:0000313" key="1">
    <source>
        <dbReference type="EMBL" id="CAG8761607.1"/>
    </source>
</evidence>
<evidence type="ECO:0000313" key="2">
    <source>
        <dbReference type="Proteomes" id="UP000789920"/>
    </source>
</evidence>
<dbReference type="EMBL" id="CAJVQC010036554">
    <property type="protein sequence ID" value="CAG8761607.1"/>
    <property type="molecule type" value="Genomic_DNA"/>
</dbReference>
<feature type="non-terminal residue" evidence="1">
    <location>
        <position position="1"/>
    </location>
</feature>